<evidence type="ECO:0008006" key="8">
    <source>
        <dbReference type="Google" id="ProtNLM"/>
    </source>
</evidence>
<dbReference type="InterPro" id="IPR018247">
    <property type="entry name" value="EF_Hand_1_Ca_BS"/>
</dbReference>
<dbReference type="InterPro" id="IPR059100">
    <property type="entry name" value="TSP3_bac"/>
</dbReference>
<dbReference type="Pfam" id="PF18884">
    <property type="entry name" value="TSP3_bac"/>
    <property type="match status" value="2"/>
</dbReference>
<gene>
    <name evidence="6" type="ORF">A3B86_04565</name>
</gene>
<evidence type="ECO:0000313" key="6">
    <source>
        <dbReference type="EMBL" id="OGN06352.1"/>
    </source>
</evidence>
<comment type="caution">
    <text evidence="6">The sequence shown here is derived from an EMBL/GenBank/DDBJ whole genome shotgun (WGS) entry which is preliminary data.</text>
</comment>
<accession>A0A1F8EZP2</accession>
<dbReference type="EMBL" id="MGJN01000020">
    <property type="protein sequence ID" value="OGN06352.1"/>
    <property type="molecule type" value="Genomic_DNA"/>
</dbReference>
<dbReference type="Proteomes" id="UP000176834">
    <property type="component" value="Unassembled WGS sequence"/>
</dbReference>
<evidence type="ECO:0000256" key="3">
    <source>
        <dbReference type="ARBA" id="ARBA00022729"/>
    </source>
</evidence>
<evidence type="ECO:0000256" key="4">
    <source>
        <dbReference type="ARBA" id="ARBA00022837"/>
    </source>
</evidence>
<evidence type="ECO:0000256" key="5">
    <source>
        <dbReference type="SAM" id="MobiDB-lite"/>
    </source>
</evidence>
<keyword evidence="3" id="KW-0732">Signal</keyword>
<reference evidence="6 7" key="1">
    <citation type="journal article" date="2016" name="Nat. Commun.">
        <title>Thousands of microbial genomes shed light on interconnected biogeochemical processes in an aquifer system.</title>
        <authorList>
            <person name="Anantharaman K."/>
            <person name="Brown C.T."/>
            <person name="Hug L.A."/>
            <person name="Sharon I."/>
            <person name="Castelle C.J."/>
            <person name="Probst A.J."/>
            <person name="Thomas B.C."/>
            <person name="Singh A."/>
            <person name="Wilkins M.J."/>
            <person name="Karaoz U."/>
            <person name="Brodie E.L."/>
            <person name="Williams K.H."/>
            <person name="Hubbard S.S."/>
            <person name="Banfield J.F."/>
        </authorList>
    </citation>
    <scope>NUCLEOTIDE SEQUENCE [LARGE SCALE GENOMIC DNA]</scope>
</reference>
<organism evidence="6 7">
    <name type="scientific">Candidatus Yanofskybacteria bacterium RIFCSPHIGHO2_02_FULL_38_22b</name>
    <dbReference type="NCBI Taxonomy" id="1802673"/>
    <lineage>
        <taxon>Bacteria</taxon>
        <taxon>Candidatus Yanofskyibacteriota</taxon>
    </lineage>
</organism>
<evidence type="ECO:0000256" key="1">
    <source>
        <dbReference type="ARBA" id="ARBA00004613"/>
    </source>
</evidence>
<keyword evidence="4" id="KW-0106">Calcium</keyword>
<feature type="region of interest" description="Disordered" evidence="5">
    <location>
        <begin position="77"/>
        <end position="97"/>
    </location>
</feature>
<evidence type="ECO:0000313" key="7">
    <source>
        <dbReference type="Proteomes" id="UP000176834"/>
    </source>
</evidence>
<evidence type="ECO:0000256" key="2">
    <source>
        <dbReference type="ARBA" id="ARBA00022525"/>
    </source>
</evidence>
<feature type="compositionally biased region" description="Basic and acidic residues" evidence="5">
    <location>
        <begin position="83"/>
        <end position="97"/>
    </location>
</feature>
<dbReference type="PROSITE" id="PS00018">
    <property type="entry name" value="EF_HAND_1"/>
    <property type="match status" value="1"/>
</dbReference>
<name>A0A1F8EZP2_9BACT</name>
<protein>
    <recommendedName>
        <fullName evidence="8">EF-hand domain-containing protein</fullName>
    </recommendedName>
</protein>
<comment type="subcellular location">
    <subcellularLocation>
        <location evidence="1">Secreted</location>
    </subcellularLocation>
</comment>
<sequence length="316" mass="34604">MSNNIKTFISLLAVLAIFSVFSFFDVFHGVRSASLFESAKSLPPLKDDVDGDGLTDSEESYWNTDFLNPDTDGDGFLDGEEVASGHDPRVSSSGDDRLDTAFNTPPPIAEPDLASLNLTDKTLALVAGAIGSGDLTREASDNTKDNALAALSYSIIDDFYKIQDSVPLPTIITVETSKTNQIEYLISLAQIIQDDLLSFDQQPNLGSTIEQQTPYFSAKSEKFKSSLEKTTTLKVPANWVDVHKNILNLLGRLSLTYHQIANYQTDALKAIVALNEIGTLSLETKSLIKSVQTKISSENLVLDSSFYQILDLLYKD</sequence>
<keyword evidence="2" id="KW-0964">Secreted</keyword>
<dbReference type="AlphaFoldDB" id="A0A1F8EZP2"/>
<proteinExistence type="predicted"/>